<accession>A0AAV5BIM9</accession>
<organism evidence="2 4">
    <name type="scientific">Eleusine coracana subsp. coracana</name>
    <dbReference type="NCBI Taxonomy" id="191504"/>
    <lineage>
        <taxon>Eukaryota</taxon>
        <taxon>Viridiplantae</taxon>
        <taxon>Streptophyta</taxon>
        <taxon>Embryophyta</taxon>
        <taxon>Tracheophyta</taxon>
        <taxon>Spermatophyta</taxon>
        <taxon>Magnoliopsida</taxon>
        <taxon>Liliopsida</taxon>
        <taxon>Poales</taxon>
        <taxon>Poaceae</taxon>
        <taxon>PACMAD clade</taxon>
        <taxon>Chloridoideae</taxon>
        <taxon>Cynodonteae</taxon>
        <taxon>Eleusininae</taxon>
        <taxon>Eleusine</taxon>
    </lineage>
</organism>
<dbReference type="EMBL" id="BQKI01000001">
    <property type="protein sequence ID" value="GJM86106.1"/>
    <property type="molecule type" value="Genomic_DNA"/>
</dbReference>
<feature type="compositionally biased region" description="Basic and acidic residues" evidence="1">
    <location>
        <begin position="75"/>
        <end position="85"/>
    </location>
</feature>
<dbReference type="AlphaFoldDB" id="A0AAV5BIM9"/>
<protein>
    <submittedName>
        <fullName evidence="2">Uncharacterized protein</fullName>
    </submittedName>
</protein>
<dbReference type="PANTHER" id="PTHR35483">
    <property type="entry name" value="NUCLEUSENVELOPE PROTEIN"/>
    <property type="match status" value="1"/>
</dbReference>
<dbReference type="GO" id="GO:0009507">
    <property type="term" value="C:chloroplast"/>
    <property type="evidence" value="ECO:0007669"/>
    <property type="project" value="TreeGrafter"/>
</dbReference>
<evidence type="ECO:0000313" key="3">
    <source>
        <dbReference type="EMBL" id="GJM86106.1"/>
    </source>
</evidence>
<reference evidence="2" key="2">
    <citation type="submission" date="2021-12" db="EMBL/GenBank/DDBJ databases">
        <title>Resequencing data analysis of finger millet.</title>
        <authorList>
            <person name="Hatakeyama M."/>
            <person name="Aluri S."/>
            <person name="Balachadran M.T."/>
            <person name="Sivarajan S.R."/>
            <person name="Poveda L."/>
            <person name="Shimizu-Inatsugi R."/>
            <person name="Schlapbach R."/>
            <person name="Sreeman S.M."/>
            <person name="Shimizu K.K."/>
        </authorList>
    </citation>
    <scope>NUCLEOTIDE SEQUENCE</scope>
</reference>
<dbReference type="Proteomes" id="UP001054889">
    <property type="component" value="Unassembled WGS sequence"/>
</dbReference>
<name>A0AAV5BIM9_ELECO</name>
<reference evidence="2" key="1">
    <citation type="journal article" date="2018" name="DNA Res.">
        <title>Multiple hybrid de novo genome assembly of finger millet, an orphan allotetraploid crop.</title>
        <authorList>
            <person name="Hatakeyama M."/>
            <person name="Aluri S."/>
            <person name="Balachadran M.T."/>
            <person name="Sivarajan S.R."/>
            <person name="Patrignani A."/>
            <person name="Gruter S."/>
            <person name="Poveda L."/>
            <person name="Shimizu-Inatsugi R."/>
            <person name="Baeten J."/>
            <person name="Francoijs K.J."/>
            <person name="Nataraja K.N."/>
            <person name="Reddy Y.A.N."/>
            <person name="Phadnis S."/>
            <person name="Ravikumar R.L."/>
            <person name="Schlapbach R."/>
            <person name="Sreeman S.M."/>
            <person name="Shimizu K.K."/>
        </authorList>
    </citation>
    <scope>NUCLEOTIDE SEQUENCE</scope>
</reference>
<comment type="caution">
    <text evidence="2">The sequence shown here is derived from an EMBL/GenBank/DDBJ whole genome shotgun (WGS) entry which is preliminary data.</text>
</comment>
<feature type="compositionally biased region" description="Basic and acidic residues" evidence="1">
    <location>
        <begin position="108"/>
        <end position="120"/>
    </location>
</feature>
<keyword evidence="4" id="KW-1185">Reference proteome</keyword>
<evidence type="ECO:0000313" key="4">
    <source>
        <dbReference type="Proteomes" id="UP001054889"/>
    </source>
</evidence>
<evidence type="ECO:0000256" key="1">
    <source>
        <dbReference type="SAM" id="MobiDB-lite"/>
    </source>
</evidence>
<proteinExistence type="predicted"/>
<gene>
    <name evidence="2" type="primary">ga01242</name>
    <name evidence="3" type="synonym">ga01929</name>
    <name evidence="2" type="ORF">PR202_ga01242</name>
    <name evidence="3" type="ORF">PR202_ga01929</name>
</gene>
<sequence>MNYFQATTCKPHNGLIVNRPIAGLGSTSQYPLRSNALGFDKLQQTVYPRLVLIAASHKRLTPAFASSGKGNSGTADDHGEGDRVARLLAARGRRPGGEATSSAGRSTRRSDWRRGEGDKA</sequence>
<dbReference type="EMBL" id="BQKI01000001">
    <property type="protein sequence ID" value="GJM85478.1"/>
    <property type="molecule type" value="Genomic_DNA"/>
</dbReference>
<dbReference type="PANTHER" id="PTHR35483:SF1">
    <property type="entry name" value="GLYCINE-RICH PROTEIN-RELATED"/>
    <property type="match status" value="1"/>
</dbReference>
<evidence type="ECO:0000313" key="2">
    <source>
        <dbReference type="EMBL" id="GJM85478.1"/>
    </source>
</evidence>
<feature type="region of interest" description="Disordered" evidence="1">
    <location>
        <begin position="62"/>
        <end position="120"/>
    </location>
</feature>